<dbReference type="EMBL" id="JYDP01000709">
    <property type="protein sequence ID" value="KRY99748.1"/>
    <property type="molecule type" value="Genomic_DNA"/>
</dbReference>
<dbReference type="AlphaFoldDB" id="A0A0V1GNK3"/>
<protein>
    <submittedName>
        <fullName evidence="1">Uncharacterized protein</fullName>
    </submittedName>
</protein>
<dbReference type="Proteomes" id="UP000055024">
    <property type="component" value="Unassembled WGS sequence"/>
</dbReference>
<sequence length="234" mass="27301">MAKPSTISSVASDELKFASHEMENLDVVFMDSSSSVSAIDEMFEVNIVALRHICGQCCPIMRKHPAEICLFFTENFLINSISSSPWEDKEILQHTKQKRNYGNLWKSWMQKSSIDDFIRGKIQLMDEEMHSDGNGVFFERLETSVIFSSILSVPGYKQTMEMHADQNSINYKIQGTSNVAFSYYTWRHLLLLAVDEERKVYVLFLVYYCFNPADWRRMKEQQPWNAMENLREDS</sequence>
<gene>
    <name evidence="1" type="ORF">T11_10210</name>
</gene>
<keyword evidence="2" id="KW-1185">Reference proteome</keyword>
<evidence type="ECO:0000313" key="2">
    <source>
        <dbReference type="Proteomes" id="UP000055024"/>
    </source>
</evidence>
<comment type="caution">
    <text evidence="1">The sequence shown here is derived from an EMBL/GenBank/DDBJ whole genome shotgun (WGS) entry which is preliminary data.</text>
</comment>
<organism evidence="1 2">
    <name type="scientific">Trichinella zimbabwensis</name>
    <dbReference type="NCBI Taxonomy" id="268475"/>
    <lineage>
        <taxon>Eukaryota</taxon>
        <taxon>Metazoa</taxon>
        <taxon>Ecdysozoa</taxon>
        <taxon>Nematoda</taxon>
        <taxon>Enoplea</taxon>
        <taxon>Dorylaimia</taxon>
        <taxon>Trichinellida</taxon>
        <taxon>Trichinellidae</taxon>
        <taxon>Trichinella</taxon>
    </lineage>
</organism>
<reference evidence="1 2" key="1">
    <citation type="submission" date="2015-01" db="EMBL/GenBank/DDBJ databases">
        <title>Evolution of Trichinella species and genotypes.</title>
        <authorList>
            <person name="Korhonen P.K."/>
            <person name="Edoardo P."/>
            <person name="Giuseppe L.R."/>
            <person name="Gasser R.B."/>
        </authorList>
    </citation>
    <scope>NUCLEOTIDE SEQUENCE [LARGE SCALE GENOMIC DNA]</scope>
    <source>
        <strain evidence="1">ISS1029</strain>
    </source>
</reference>
<accession>A0A0V1GNK3</accession>
<name>A0A0V1GNK3_9BILA</name>
<evidence type="ECO:0000313" key="1">
    <source>
        <dbReference type="EMBL" id="KRY99748.1"/>
    </source>
</evidence>
<proteinExistence type="predicted"/>